<dbReference type="Gene3D" id="3.40.50.2300">
    <property type="match status" value="1"/>
</dbReference>
<evidence type="ECO:0000313" key="5">
    <source>
        <dbReference type="EMBL" id="MFD2092812.1"/>
    </source>
</evidence>
<keyword evidence="6" id="KW-1185">Reference proteome</keyword>
<dbReference type="InterPro" id="IPR016032">
    <property type="entry name" value="Sig_transdc_resp-reg_C-effctor"/>
</dbReference>
<dbReference type="PANTHER" id="PTHR43214">
    <property type="entry name" value="TWO-COMPONENT RESPONSE REGULATOR"/>
    <property type="match status" value="1"/>
</dbReference>
<dbReference type="PRINTS" id="PR00038">
    <property type="entry name" value="HTHLUXR"/>
</dbReference>
<dbReference type="PANTHER" id="PTHR43214:SF44">
    <property type="entry name" value="TWO-COMPONENT RESPONSE REGULATOR"/>
    <property type="match status" value="1"/>
</dbReference>
<evidence type="ECO:0000313" key="6">
    <source>
        <dbReference type="Proteomes" id="UP001597402"/>
    </source>
</evidence>
<feature type="domain" description="HTH luxR-type" evidence="3">
    <location>
        <begin position="166"/>
        <end position="231"/>
    </location>
</feature>
<comment type="caution">
    <text evidence="5">The sequence shown here is derived from an EMBL/GenBank/DDBJ whole genome shotgun (WGS) entry which is preliminary data.</text>
</comment>
<evidence type="ECO:0000256" key="1">
    <source>
        <dbReference type="ARBA" id="ARBA00023125"/>
    </source>
</evidence>
<dbReference type="RefSeq" id="WP_376877429.1">
    <property type="nucleotide sequence ID" value="NZ_JBHUHP010000014.1"/>
</dbReference>
<comment type="caution">
    <text evidence="2">Lacks conserved residue(s) required for the propagation of feature annotation.</text>
</comment>
<dbReference type="InterPro" id="IPR001789">
    <property type="entry name" value="Sig_transdc_resp-reg_receiver"/>
</dbReference>
<dbReference type="Proteomes" id="UP001597402">
    <property type="component" value="Unassembled WGS sequence"/>
</dbReference>
<proteinExistence type="predicted"/>
<dbReference type="SMART" id="SM00421">
    <property type="entry name" value="HTH_LUXR"/>
    <property type="match status" value="1"/>
</dbReference>
<sequence length="233" mass="25394">MSARAQRRPSRRVEDAGPQPLRLLLADPHLAFVEALAPRLSAEPGLRVVGTVTRPEDALRVVRTRPVDVALLAVDGTGSQFVDAAGALADERPELALAALAEADDVGTVARVVRMGFRGWVPKDLDVAALVVVLEGIRRGETHIPPALLTRLLPHLLREQEERRAAERPFATLTPREREVLRAMCRGATRQEIAEELEVSHNTVRTHLQKILGKLGLHSSLAAVTLARKAGFD</sequence>
<protein>
    <submittedName>
        <fullName evidence="5">Response regulator transcription factor</fullName>
    </submittedName>
</protein>
<accession>A0ABW4XBH7</accession>
<name>A0ABW4XBH7_9ACTN</name>
<organism evidence="5 6">
    <name type="scientific">Blastococcus deserti</name>
    <dbReference type="NCBI Taxonomy" id="2259033"/>
    <lineage>
        <taxon>Bacteria</taxon>
        <taxon>Bacillati</taxon>
        <taxon>Actinomycetota</taxon>
        <taxon>Actinomycetes</taxon>
        <taxon>Geodermatophilales</taxon>
        <taxon>Geodermatophilaceae</taxon>
        <taxon>Blastococcus</taxon>
    </lineage>
</organism>
<evidence type="ECO:0000259" key="4">
    <source>
        <dbReference type="PROSITE" id="PS50110"/>
    </source>
</evidence>
<evidence type="ECO:0000259" key="3">
    <source>
        <dbReference type="PROSITE" id="PS50043"/>
    </source>
</evidence>
<dbReference type="SUPFAM" id="SSF46894">
    <property type="entry name" value="C-terminal effector domain of the bipartite response regulators"/>
    <property type="match status" value="1"/>
</dbReference>
<dbReference type="PROSITE" id="PS50043">
    <property type="entry name" value="HTH_LUXR_2"/>
    <property type="match status" value="1"/>
</dbReference>
<dbReference type="EMBL" id="JBHUHP010000014">
    <property type="protein sequence ID" value="MFD2092812.1"/>
    <property type="molecule type" value="Genomic_DNA"/>
</dbReference>
<gene>
    <name evidence="5" type="ORF">ACFSHS_14650</name>
</gene>
<reference evidence="6" key="1">
    <citation type="journal article" date="2019" name="Int. J. Syst. Evol. Microbiol.">
        <title>The Global Catalogue of Microorganisms (GCM) 10K type strain sequencing project: providing services to taxonomists for standard genome sequencing and annotation.</title>
        <authorList>
            <consortium name="The Broad Institute Genomics Platform"/>
            <consortium name="The Broad Institute Genome Sequencing Center for Infectious Disease"/>
            <person name="Wu L."/>
            <person name="Ma J."/>
        </authorList>
    </citation>
    <scope>NUCLEOTIDE SEQUENCE [LARGE SCALE GENOMIC DNA]</scope>
    <source>
        <strain evidence="6">JCM 3338</strain>
    </source>
</reference>
<dbReference type="InterPro" id="IPR039420">
    <property type="entry name" value="WalR-like"/>
</dbReference>
<dbReference type="Pfam" id="PF00196">
    <property type="entry name" value="GerE"/>
    <property type="match status" value="1"/>
</dbReference>
<dbReference type="SUPFAM" id="SSF52172">
    <property type="entry name" value="CheY-like"/>
    <property type="match status" value="1"/>
</dbReference>
<keyword evidence="1" id="KW-0238">DNA-binding</keyword>
<dbReference type="InterPro" id="IPR011006">
    <property type="entry name" value="CheY-like_superfamily"/>
</dbReference>
<dbReference type="CDD" id="cd06170">
    <property type="entry name" value="LuxR_C_like"/>
    <property type="match status" value="1"/>
</dbReference>
<dbReference type="PROSITE" id="PS50110">
    <property type="entry name" value="RESPONSE_REGULATORY"/>
    <property type="match status" value="1"/>
</dbReference>
<feature type="domain" description="Response regulatory" evidence="4">
    <location>
        <begin position="22"/>
        <end position="138"/>
    </location>
</feature>
<evidence type="ECO:0000256" key="2">
    <source>
        <dbReference type="PROSITE-ProRule" id="PRU00169"/>
    </source>
</evidence>
<dbReference type="InterPro" id="IPR000792">
    <property type="entry name" value="Tscrpt_reg_LuxR_C"/>
</dbReference>